<gene>
    <name evidence="1" type="ORF">HGA05_02695</name>
</gene>
<proteinExistence type="predicted"/>
<sequence length="337" mass="35550">MTVSTTTIHQQLRAILALTHTEIQIAETRQAQARTDAVRAELAGNARKGRDRAAAIEKALRERDGFADVLRPALGRVAASVKTLAEQAQPLDEALLGDLALEQQLLGRATYLKALATGADDADLLALAERLIDAHTETVDWISTVLAEEALGGPAALRRSPSQWVSGLAARAVTLPAIAASRSADRVAHAIRQVPDAFSGLRSRIGNTVDDATEAAEQAGQSLVEAGTATLRTATAARDAALEAIEDNARINGATGVADTVASVREATGTVDPDDLPIPDYADLNITDAVAAIKELDEPADIRVTLHFEEAHKNRQRVVNAAEARIAEIAKDVVGVE</sequence>
<evidence type="ECO:0000313" key="1">
    <source>
        <dbReference type="EMBL" id="NKY00487.1"/>
    </source>
</evidence>
<dbReference type="Proteomes" id="UP000563898">
    <property type="component" value="Unassembled WGS sequence"/>
</dbReference>
<protein>
    <submittedName>
        <fullName evidence="1">Ferritin-like domain-containing protein</fullName>
    </submittedName>
</protein>
<dbReference type="AlphaFoldDB" id="A0A846WHM7"/>
<accession>A0A846WHM7</accession>
<dbReference type="EMBL" id="JAAXPC010000001">
    <property type="protein sequence ID" value="NKY00487.1"/>
    <property type="molecule type" value="Genomic_DNA"/>
</dbReference>
<reference evidence="1 2" key="1">
    <citation type="submission" date="2020-04" db="EMBL/GenBank/DDBJ databases">
        <title>MicrobeNet Type strains.</title>
        <authorList>
            <person name="Nicholson A.C."/>
        </authorList>
    </citation>
    <scope>NUCLEOTIDE SEQUENCE [LARGE SCALE GENOMIC DNA]</scope>
    <source>
        <strain evidence="1 2">ATCC BAA-14</strain>
    </source>
</reference>
<name>A0A846WHM7_9ACTN</name>
<dbReference type="RefSeq" id="WP_006370786.1">
    <property type="nucleotide sequence ID" value="NZ_CP073075.1"/>
</dbReference>
<comment type="caution">
    <text evidence="1">The sequence shown here is derived from an EMBL/GenBank/DDBJ whole genome shotgun (WGS) entry which is preliminary data.</text>
</comment>
<evidence type="ECO:0000313" key="2">
    <source>
        <dbReference type="Proteomes" id="UP000563898"/>
    </source>
</evidence>
<organism evidence="1 2">
    <name type="scientific">Gordonia polyisoprenivorans</name>
    <dbReference type="NCBI Taxonomy" id="84595"/>
    <lineage>
        <taxon>Bacteria</taxon>
        <taxon>Bacillati</taxon>
        <taxon>Actinomycetota</taxon>
        <taxon>Actinomycetes</taxon>
        <taxon>Mycobacteriales</taxon>
        <taxon>Gordoniaceae</taxon>
        <taxon>Gordonia</taxon>
    </lineage>
</organism>